<reference evidence="1" key="2">
    <citation type="submission" date="2015-06" db="UniProtKB">
        <authorList>
            <consortium name="EnsemblMetazoa"/>
        </authorList>
    </citation>
    <scope>IDENTIFICATION</scope>
</reference>
<accession>T1GNY2</accession>
<protein>
    <submittedName>
        <fullName evidence="1">Uncharacterized protein</fullName>
    </submittedName>
</protein>
<name>T1GNY2_MEGSC</name>
<dbReference type="EMBL" id="CAQQ02153136">
    <property type="status" value="NOT_ANNOTATED_CDS"/>
    <property type="molecule type" value="Genomic_DNA"/>
</dbReference>
<dbReference type="HOGENOM" id="CLU_2199969_0_0_1"/>
<sequence>MYCMGVNFRIHYKRKVFGTKVPISEVFIQITNLAPGANVRDISLTYINGYCLQLFKIAEQNPTNMDELTVAIEVAAHNIPQEHIRNAINDYYYNYISHPLIVNSDQSA</sequence>
<evidence type="ECO:0000313" key="2">
    <source>
        <dbReference type="Proteomes" id="UP000015102"/>
    </source>
</evidence>
<keyword evidence="2" id="KW-1185">Reference proteome</keyword>
<dbReference type="AlphaFoldDB" id="T1GNY2"/>
<organism evidence="1 2">
    <name type="scientific">Megaselia scalaris</name>
    <name type="common">Humpbacked fly</name>
    <name type="synonym">Phora scalaris</name>
    <dbReference type="NCBI Taxonomy" id="36166"/>
    <lineage>
        <taxon>Eukaryota</taxon>
        <taxon>Metazoa</taxon>
        <taxon>Ecdysozoa</taxon>
        <taxon>Arthropoda</taxon>
        <taxon>Hexapoda</taxon>
        <taxon>Insecta</taxon>
        <taxon>Pterygota</taxon>
        <taxon>Neoptera</taxon>
        <taxon>Endopterygota</taxon>
        <taxon>Diptera</taxon>
        <taxon>Brachycera</taxon>
        <taxon>Muscomorpha</taxon>
        <taxon>Platypezoidea</taxon>
        <taxon>Phoridae</taxon>
        <taxon>Megaseliini</taxon>
        <taxon>Megaselia</taxon>
    </lineage>
</organism>
<dbReference type="EnsemblMetazoa" id="MESCA005295-RA">
    <property type="protein sequence ID" value="MESCA005295-PA"/>
    <property type="gene ID" value="MESCA005295"/>
</dbReference>
<dbReference type="EMBL" id="CAQQ02153134">
    <property type="status" value="NOT_ANNOTATED_CDS"/>
    <property type="molecule type" value="Genomic_DNA"/>
</dbReference>
<dbReference type="EMBL" id="CAQQ02153135">
    <property type="status" value="NOT_ANNOTATED_CDS"/>
    <property type="molecule type" value="Genomic_DNA"/>
</dbReference>
<reference evidence="2" key="1">
    <citation type="submission" date="2013-02" db="EMBL/GenBank/DDBJ databases">
        <authorList>
            <person name="Hughes D."/>
        </authorList>
    </citation>
    <scope>NUCLEOTIDE SEQUENCE</scope>
    <source>
        <strain>Durham</strain>
        <strain evidence="2">NC isolate 2 -- Noor lab</strain>
    </source>
</reference>
<proteinExistence type="predicted"/>
<dbReference type="Proteomes" id="UP000015102">
    <property type="component" value="Unassembled WGS sequence"/>
</dbReference>
<evidence type="ECO:0000313" key="1">
    <source>
        <dbReference type="EnsemblMetazoa" id="MESCA005295-PA"/>
    </source>
</evidence>